<evidence type="ECO:0000313" key="5">
    <source>
        <dbReference type="EMBL" id="OGC55453.1"/>
    </source>
</evidence>
<protein>
    <recommendedName>
        <fullName evidence="7">Peptidase M16</fullName>
    </recommendedName>
</protein>
<dbReference type="InterPro" id="IPR011765">
    <property type="entry name" value="Pept_M16_N"/>
</dbReference>
<comment type="caution">
    <text evidence="5">The sequence shown here is derived from an EMBL/GenBank/DDBJ whole genome shotgun (WGS) entry which is preliminary data.</text>
</comment>
<dbReference type="SUPFAM" id="SSF63411">
    <property type="entry name" value="LuxS/MPP-like metallohydrolase"/>
    <property type="match status" value="2"/>
</dbReference>
<dbReference type="Pfam" id="PF00675">
    <property type="entry name" value="Peptidase_M16"/>
    <property type="match status" value="1"/>
</dbReference>
<dbReference type="InterPro" id="IPR011249">
    <property type="entry name" value="Metalloenz_LuxS/M16"/>
</dbReference>
<proteinExistence type="inferred from homology"/>
<dbReference type="GO" id="GO:0004222">
    <property type="term" value="F:metalloendopeptidase activity"/>
    <property type="evidence" value="ECO:0007669"/>
    <property type="project" value="InterPro"/>
</dbReference>
<feature type="domain" description="Peptidase M16 C-terminal" evidence="4">
    <location>
        <begin position="166"/>
        <end position="340"/>
    </location>
</feature>
<dbReference type="InterPro" id="IPR050361">
    <property type="entry name" value="MPP/UQCRC_Complex"/>
</dbReference>
<dbReference type="GO" id="GO:0046872">
    <property type="term" value="F:metal ion binding"/>
    <property type="evidence" value="ECO:0007669"/>
    <property type="project" value="InterPro"/>
</dbReference>
<dbReference type="Proteomes" id="UP000176504">
    <property type="component" value="Unassembled WGS sequence"/>
</dbReference>
<reference evidence="5 6" key="1">
    <citation type="journal article" date="2016" name="Nat. Commun.">
        <title>Thousands of microbial genomes shed light on interconnected biogeochemical processes in an aquifer system.</title>
        <authorList>
            <person name="Anantharaman K."/>
            <person name="Brown C.T."/>
            <person name="Hug L.A."/>
            <person name="Sharon I."/>
            <person name="Castelle C.J."/>
            <person name="Probst A.J."/>
            <person name="Thomas B.C."/>
            <person name="Singh A."/>
            <person name="Wilkins M.J."/>
            <person name="Karaoz U."/>
            <person name="Brodie E.L."/>
            <person name="Williams K.H."/>
            <person name="Hubbard S.S."/>
            <person name="Banfield J.F."/>
        </authorList>
    </citation>
    <scope>NUCLEOTIDE SEQUENCE [LARGE SCALE GENOMIC DNA]</scope>
</reference>
<comment type="similarity">
    <text evidence="1 2">Belongs to the peptidase M16 family.</text>
</comment>
<dbReference type="GO" id="GO:0006508">
    <property type="term" value="P:proteolysis"/>
    <property type="evidence" value="ECO:0007669"/>
    <property type="project" value="InterPro"/>
</dbReference>
<evidence type="ECO:0000256" key="2">
    <source>
        <dbReference type="RuleBase" id="RU004447"/>
    </source>
</evidence>
<organism evidence="5 6">
    <name type="scientific">candidate division WWE3 bacterium RIFCSPLOWO2_01_FULL_41_18</name>
    <dbReference type="NCBI Taxonomy" id="1802625"/>
    <lineage>
        <taxon>Bacteria</taxon>
        <taxon>Katanobacteria</taxon>
    </lineage>
</organism>
<evidence type="ECO:0000259" key="3">
    <source>
        <dbReference type="Pfam" id="PF00675"/>
    </source>
</evidence>
<dbReference type="PANTHER" id="PTHR11851">
    <property type="entry name" value="METALLOPROTEASE"/>
    <property type="match status" value="1"/>
</dbReference>
<dbReference type="EMBL" id="MEVI01000002">
    <property type="protein sequence ID" value="OGC55453.1"/>
    <property type="molecule type" value="Genomic_DNA"/>
</dbReference>
<dbReference type="PANTHER" id="PTHR11851:SF49">
    <property type="entry name" value="MITOCHONDRIAL-PROCESSING PEPTIDASE SUBUNIT ALPHA"/>
    <property type="match status" value="1"/>
</dbReference>
<dbReference type="Gene3D" id="3.30.830.10">
    <property type="entry name" value="Metalloenzyme, LuxS/M16 peptidase-like"/>
    <property type="match status" value="2"/>
</dbReference>
<dbReference type="InterPro" id="IPR001431">
    <property type="entry name" value="Pept_M16_Zn_BS"/>
</dbReference>
<dbReference type="AlphaFoldDB" id="A0A1F4VFG7"/>
<sequence length="420" mass="47754">MYKKITLKNNIRILLVPSKDSKSVNLSIYVKAGSRYENEKNNGIAHFLEHMAFKGSEAFKSQFELSKFVEGFGGDWNAGTGNEHIEYYIRAESSHLKDIVYVLDQMLFHPLYLPQEIEKEKGVIIEEINMNNDMPEYKVGILLEKVMWPNHPLGRFICGTKETVSSFSRDDFTSYQDDFYKSSNMVIGLSGKFDEEQALGLLKEAFLKVSDGKLRSYEPLSGVQKEPKLIVESRETEQSHLCFGFRGYPKDDKKRITLKLVSMILGGGISSRLFQKIRTELGLAYYIKASSRSLMDTGAFFIAAGVNNEKFLQAIDATIKEVNKIKSEGVEKEELRRSKEHLKGLLALKFESHHDMNSFLTEQELLSKKVLSYEDYVKEIEKVNLSDISEVVSEVFVSDGLNLAVVGRVKEEEVNSLLSL</sequence>
<accession>A0A1F4VFG7</accession>
<dbReference type="InterPro" id="IPR007863">
    <property type="entry name" value="Peptidase_M16_C"/>
</dbReference>
<gene>
    <name evidence="5" type="ORF">A3A78_00650</name>
</gene>
<evidence type="ECO:0000256" key="1">
    <source>
        <dbReference type="ARBA" id="ARBA00007261"/>
    </source>
</evidence>
<dbReference type="PROSITE" id="PS00143">
    <property type="entry name" value="INSULINASE"/>
    <property type="match status" value="1"/>
</dbReference>
<feature type="domain" description="Peptidase M16 N-terminal" evidence="3">
    <location>
        <begin position="14"/>
        <end position="160"/>
    </location>
</feature>
<evidence type="ECO:0000259" key="4">
    <source>
        <dbReference type="Pfam" id="PF05193"/>
    </source>
</evidence>
<evidence type="ECO:0008006" key="7">
    <source>
        <dbReference type="Google" id="ProtNLM"/>
    </source>
</evidence>
<name>A0A1F4VFG7_UNCKA</name>
<evidence type="ECO:0000313" key="6">
    <source>
        <dbReference type="Proteomes" id="UP000176504"/>
    </source>
</evidence>
<dbReference type="Pfam" id="PF05193">
    <property type="entry name" value="Peptidase_M16_C"/>
    <property type="match status" value="1"/>
</dbReference>